<name>A0A540VE86_9CHLR</name>
<dbReference type="GO" id="GO:0000027">
    <property type="term" value="P:ribosomal large subunit assembly"/>
    <property type="evidence" value="ECO:0007669"/>
    <property type="project" value="UniProtKB-UniRule"/>
</dbReference>
<comment type="caution">
    <text evidence="7">The sequence shown here is derived from an EMBL/GenBank/DDBJ whole genome shotgun (WGS) entry which is preliminary data.</text>
</comment>
<dbReference type="InterPro" id="IPR047043">
    <property type="entry name" value="BipA_III"/>
</dbReference>
<dbReference type="SUPFAM" id="SSF54980">
    <property type="entry name" value="EF-G C-terminal domain-like"/>
    <property type="match status" value="2"/>
</dbReference>
<dbReference type="PRINTS" id="PR00315">
    <property type="entry name" value="ELONGATNFCT"/>
</dbReference>
<evidence type="ECO:0000256" key="5">
    <source>
        <dbReference type="SAM" id="MobiDB-lite"/>
    </source>
</evidence>
<keyword evidence="4" id="KW-0820">tRNA-binding</keyword>
<comment type="subunit">
    <text evidence="4">Monomer.</text>
</comment>
<dbReference type="GO" id="GO:0019843">
    <property type="term" value="F:rRNA binding"/>
    <property type="evidence" value="ECO:0007669"/>
    <property type="project" value="UniProtKB-KW"/>
</dbReference>
<dbReference type="RefSeq" id="WP_141610864.1">
    <property type="nucleotide sequence ID" value="NZ_VIGC02000018.1"/>
</dbReference>
<comment type="similarity">
    <text evidence="4">Belongs to the TRAFAC class translation factor GTPase superfamily. Classic translation factor GTPase family. BipA subfamily.</text>
</comment>
<reference evidence="7 8" key="1">
    <citation type="submission" date="2019-06" db="EMBL/GenBank/DDBJ databases">
        <title>Genome sequence of Litorilinea aerophila BAA-2444.</title>
        <authorList>
            <person name="Maclea K.S."/>
            <person name="Maurais E.G."/>
            <person name="Iannazzi L.C."/>
        </authorList>
    </citation>
    <scope>NUCLEOTIDE SEQUENCE [LARGE SCALE GENOMIC DNA]</scope>
    <source>
        <strain evidence="7 8">ATCC BAA-2444</strain>
    </source>
</reference>
<dbReference type="GO" id="GO:1990904">
    <property type="term" value="C:ribonucleoprotein complex"/>
    <property type="evidence" value="ECO:0007669"/>
    <property type="project" value="TreeGrafter"/>
</dbReference>
<dbReference type="NCBIfam" id="TIGR00231">
    <property type="entry name" value="small_GTP"/>
    <property type="match status" value="1"/>
</dbReference>
<dbReference type="InterPro" id="IPR009000">
    <property type="entry name" value="Transl_B-barrel_sf"/>
</dbReference>
<dbReference type="NCBIfam" id="TIGR01394">
    <property type="entry name" value="TypA_BipA"/>
    <property type="match status" value="1"/>
</dbReference>
<dbReference type="InterPro" id="IPR006298">
    <property type="entry name" value="BipA"/>
</dbReference>
<dbReference type="CDD" id="cd03710">
    <property type="entry name" value="BipA_TypA_C"/>
    <property type="match status" value="1"/>
</dbReference>
<dbReference type="Gene3D" id="3.40.50.300">
    <property type="entry name" value="P-loop containing nucleotide triphosphate hydrolases"/>
    <property type="match status" value="1"/>
</dbReference>
<dbReference type="Proteomes" id="UP000317371">
    <property type="component" value="Unassembled WGS sequence"/>
</dbReference>
<dbReference type="SUPFAM" id="SSF52540">
    <property type="entry name" value="P-loop containing nucleoside triphosphate hydrolases"/>
    <property type="match status" value="1"/>
</dbReference>
<dbReference type="InterPro" id="IPR035647">
    <property type="entry name" value="EFG_III/V"/>
</dbReference>
<dbReference type="FunFam" id="3.30.70.240:FF:000002">
    <property type="entry name" value="GTP-binding protein TypA"/>
    <property type="match status" value="1"/>
</dbReference>
<dbReference type="Gene3D" id="2.40.30.10">
    <property type="entry name" value="Translation factors"/>
    <property type="match status" value="1"/>
</dbReference>
<dbReference type="InterPro" id="IPR000640">
    <property type="entry name" value="EFG_V-like"/>
</dbReference>
<dbReference type="GO" id="GO:0003924">
    <property type="term" value="F:GTPase activity"/>
    <property type="evidence" value="ECO:0007669"/>
    <property type="project" value="UniProtKB-UniRule"/>
</dbReference>
<dbReference type="Pfam" id="PF21018">
    <property type="entry name" value="BipA_C"/>
    <property type="match status" value="1"/>
</dbReference>
<keyword evidence="4" id="KW-0699">rRNA-binding</keyword>
<evidence type="ECO:0000313" key="8">
    <source>
        <dbReference type="Proteomes" id="UP000317371"/>
    </source>
</evidence>
<comment type="function">
    <text evidence="4">A 50S ribosomal subunit assembly protein with GTPase activity, required for 50S subunit assembly at low temperatures, may also play a role in translation. Binds GTP and analogs. Binds the 70S ribosome between the 30S and 50S subunits, in a similar position as ribosome-bound EF-G; it contacts a number of ribosomal proteins, both rRNAs and the A-site tRNA.</text>
</comment>
<dbReference type="FunFam" id="3.30.70.870:FF:000003">
    <property type="entry name" value="GTP-binding protein TypA"/>
    <property type="match status" value="1"/>
</dbReference>
<keyword evidence="2 4" id="KW-0342">GTP-binding</keyword>
<keyword evidence="1 4" id="KW-0547">Nucleotide-binding</keyword>
<dbReference type="InterPro" id="IPR047041">
    <property type="entry name" value="BipA_GTP-bd_dom"/>
</dbReference>
<dbReference type="InterPro" id="IPR000795">
    <property type="entry name" value="T_Tr_GTP-bd_dom"/>
</dbReference>
<feature type="binding site" evidence="4">
    <location>
        <begin position="139"/>
        <end position="142"/>
    </location>
    <ligand>
        <name>GTP</name>
        <dbReference type="ChEBI" id="CHEBI:37565"/>
    </ligand>
</feature>
<dbReference type="InterPro" id="IPR005225">
    <property type="entry name" value="Small_GTP-bd"/>
</dbReference>
<gene>
    <name evidence="7" type="primary">typA</name>
    <name evidence="4" type="synonym">bipA</name>
    <name evidence="7" type="ORF">FKZ61_14175</name>
</gene>
<dbReference type="AlphaFoldDB" id="A0A540VE86"/>
<keyword evidence="4" id="KW-0963">Cytoplasm</keyword>
<evidence type="ECO:0000256" key="3">
    <source>
        <dbReference type="ARBA" id="ARBA00048548"/>
    </source>
</evidence>
<dbReference type="OrthoDB" id="9804431at2"/>
<dbReference type="InterPro" id="IPR048876">
    <property type="entry name" value="BipA_C"/>
</dbReference>
<dbReference type="Pfam" id="PF00679">
    <property type="entry name" value="EFG_C"/>
    <property type="match status" value="1"/>
</dbReference>
<keyword evidence="8" id="KW-1185">Reference proteome</keyword>
<dbReference type="GO" id="GO:0043022">
    <property type="term" value="F:ribosome binding"/>
    <property type="evidence" value="ECO:0007669"/>
    <property type="project" value="UniProtKB-UniRule"/>
</dbReference>
<dbReference type="Gene3D" id="3.30.70.240">
    <property type="match status" value="1"/>
</dbReference>
<dbReference type="FunFam" id="2.40.30.10:FF:000016">
    <property type="entry name" value="GTP-binding protein TypA"/>
    <property type="match status" value="1"/>
</dbReference>
<dbReference type="InterPro" id="IPR004161">
    <property type="entry name" value="EFTu-like_2"/>
</dbReference>
<evidence type="ECO:0000256" key="2">
    <source>
        <dbReference type="ARBA" id="ARBA00023134"/>
    </source>
</evidence>
<feature type="region of interest" description="Disordered" evidence="5">
    <location>
        <begin position="614"/>
        <end position="641"/>
    </location>
</feature>
<dbReference type="Pfam" id="PF00009">
    <property type="entry name" value="GTP_EFTU"/>
    <property type="match status" value="1"/>
</dbReference>
<dbReference type="GO" id="GO:0010467">
    <property type="term" value="P:gene expression"/>
    <property type="evidence" value="ECO:0007669"/>
    <property type="project" value="UniProtKB-ARBA"/>
</dbReference>
<dbReference type="FunFam" id="2.40.50.250:FF:000001">
    <property type="entry name" value="GTP-binding protein TypA"/>
    <property type="match status" value="1"/>
</dbReference>
<dbReference type="GO" id="GO:0000049">
    <property type="term" value="F:tRNA binding"/>
    <property type="evidence" value="ECO:0007669"/>
    <property type="project" value="UniProtKB-KW"/>
</dbReference>
<comment type="catalytic activity">
    <reaction evidence="3 4">
        <text>GTP + H2O = GDP + phosphate + H(+)</text>
        <dbReference type="Rhea" id="RHEA:19669"/>
        <dbReference type="ChEBI" id="CHEBI:15377"/>
        <dbReference type="ChEBI" id="CHEBI:15378"/>
        <dbReference type="ChEBI" id="CHEBI:37565"/>
        <dbReference type="ChEBI" id="CHEBI:43474"/>
        <dbReference type="ChEBI" id="CHEBI:58189"/>
    </reaction>
</comment>
<sequence>MQDVQTDIRADIRNDIRNVAIIAHVDHGKTTLVDGMLRQTNVFRANQQVAERVLDSNDLERERGITILAKNTGIVYNGVTINIVDTPGHADFGGEVERVMNMVDGVLLLVDAVEGPMPQTRFVLRQALAKGHKAIVVVNKVDRPAARPDEVVNATFDLFIDLGATEEQADFPVIYTRALEGRAGHAPDQLAEDLRPLFDAILQHLPPPRVDRTGPTQMLVTTLEYSNYVGKIAVGRLSSGTLRTGQAIARITPDGEVVSGRVSQVYIFRDLKRLEVEEVEAGNIVAVAGLPDVGIGDTLADPADPRPLPPISVEEPTVRMTFSVNDSPFAGQEGQYLTSRHLRARLHQEMERNVALRVTEVDGAEVQGGTFLVAGRGELHLAVLIETMRREGYEFAVSRPEVIFREGEGGLLEPVEELYVEVLADYLGAVSEMLGRRRGQLQNIRYGDDGTVYCEYLVPTRGMLGFRQPFLTATRGTGIFHTLFHGYVPYMGDIETREHGSLVALETGTVTSYALEQLQQRGTFFVRPGDQVYAGQVVGQHIRDEDLVLNVCRTKALTNFREKPKQDSEGLMATRTLSLDDAIEYLGDDELLEVTPQSLRIRKKELRHEVRQRAAKRARQGGSGVESRTPFPSLTRRHSLC</sequence>
<dbReference type="PANTHER" id="PTHR42908:SF8">
    <property type="entry name" value="TR-TYPE G DOMAIN-CONTAINING PROTEIN"/>
    <property type="match status" value="1"/>
</dbReference>
<dbReference type="CDD" id="cd16263">
    <property type="entry name" value="BipA_III"/>
    <property type="match status" value="1"/>
</dbReference>
<dbReference type="InterPro" id="IPR042116">
    <property type="entry name" value="TypA/BipA_C"/>
</dbReference>
<dbReference type="GO" id="GO:0005829">
    <property type="term" value="C:cytosol"/>
    <property type="evidence" value="ECO:0007669"/>
    <property type="project" value="TreeGrafter"/>
</dbReference>
<dbReference type="InterPro" id="IPR047042">
    <property type="entry name" value="BipA_II"/>
</dbReference>
<evidence type="ECO:0000313" key="7">
    <source>
        <dbReference type="EMBL" id="TQE95012.1"/>
    </source>
</evidence>
<dbReference type="SUPFAM" id="SSF50447">
    <property type="entry name" value="Translation proteins"/>
    <property type="match status" value="1"/>
</dbReference>
<keyword evidence="4" id="KW-0690">Ribosome biogenesis</keyword>
<dbReference type="GO" id="GO:0009409">
    <property type="term" value="P:response to cold"/>
    <property type="evidence" value="ECO:0007669"/>
    <property type="project" value="UniProtKB-ARBA"/>
</dbReference>
<dbReference type="InterPro" id="IPR035651">
    <property type="entry name" value="BipA_V"/>
</dbReference>
<dbReference type="CDD" id="cd03691">
    <property type="entry name" value="BipA_TypA_II"/>
    <property type="match status" value="1"/>
</dbReference>
<proteinExistence type="inferred from homology"/>
<dbReference type="CDD" id="cd01891">
    <property type="entry name" value="TypA_BipA"/>
    <property type="match status" value="1"/>
</dbReference>
<keyword evidence="4" id="KW-0378">Hydrolase</keyword>
<accession>A0A540VE86</accession>
<dbReference type="PROSITE" id="PS51722">
    <property type="entry name" value="G_TR_2"/>
    <property type="match status" value="1"/>
</dbReference>
<dbReference type="PROSITE" id="PS00301">
    <property type="entry name" value="G_TR_1"/>
    <property type="match status" value="1"/>
</dbReference>
<protein>
    <recommendedName>
        <fullName evidence="4">Large ribosomal subunit assembly factor BipA</fullName>
        <ecNumber evidence="4">3.6.5.-</ecNumber>
    </recommendedName>
    <alternativeName>
        <fullName evidence="4">GTP-binding protein BipA</fullName>
    </alternativeName>
</protein>
<keyword evidence="4" id="KW-0694">RNA-binding</keyword>
<dbReference type="EC" id="3.6.5.-" evidence="4"/>
<dbReference type="InterPro" id="IPR031157">
    <property type="entry name" value="G_TR_CS"/>
</dbReference>
<organism evidence="7 8">
    <name type="scientific">Litorilinea aerophila</name>
    <dbReference type="NCBI Taxonomy" id="1204385"/>
    <lineage>
        <taxon>Bacteria</taxon>
        <taxon>Bacillati</taxon>
        <taxon>Chloroflexota</taxon>
        <taxon>Caldilineae</taxon>
        <taxon>Caldilineales</taxon>
        <taxon>Caldilineaceae</taxon>
        <taxon>Litorilinea</taxon>
    </lineage>
</organism>
<dbReference type="FunFam" id="3.40.50.300:FF:000055">
    <property type="entry name" value="GTP-binding protein TypA"/>
    <property type="match status" value="1"/>
</dbReference>
<dbReference type="EMBL" id="VIGC01000018">
    <property type="protein sequence ID" value="TQE95012.1"/>
    <property type="molecule type" value="Genomic_DNA"/>
</dbReference>
<dbReference type="GO" id="GO:0005525">
    <property type="term" value="F:GTP binding"/>
    <property type="evidence" value="ECO:0007669"/>
    <property type="project" value="UniProtKB-UniRule"/>
</dbReference>
<dbReference type="HAMAP" id="MF_00849">
    <property type="entry name" value="BipA"/>
    <property type="match status" value="1"/>
</dbReference>
<feature type="binding site" evidence="4">
    <location>
        <begin position="26"/>
        <end position="31"/>
    </location>
    <ligand>
        <name>GTP</name>
        <dbReference type="ChEBI" id="CHEBI:37565"/>
    </ligand>
</feature>
<evidence type="ECO:0000256" key="1">
    <source>
        <dbReference type="ARBA" id="ARBA00022741"/>
    </source>
</evidence>
<dbReference type="Gene3D" id="3.30.70.870">
    <property type="entry name" value="Elongation Factor G (Translational Gtpase), domain 3"/>
    <property type="match status" value="1"/>
</dbReference>
<dbReference type="SMART" id="SM00838">
    <property type="entry name" value="EFG_C"/>
    <property type="match status" value="1"/>
</dbReference>
<dbReference type="Gene3D" id="2.40.50.250">
    <property type="entry name" value="bipa protein"/>
    <property type="match status" value="1"/>
</dbReference>
<dbReference type="PANTHER" id="PTHR42908">
    <property type="entry name" value="TRANSLATION ELONGATION FACTOR-RELATED"/>
    <property type="match status" value="1"/>
</dbReference>
<dbReference type="FunCoup" id="A0A540VE86">
    <property type="interactions" value="437"/>
</dbReference>
<dbReference type="InterPro" id="IPR027417">
    <property type="entry name" value="P-loop_NTPase"/>
</dbReference>
<dbReference type="InParanoid" id="A0A540VE86"/>
<evidence type="ECO:0000259" key="6">
    <source>
        <dbReference type="PROSITE" id="PS51722"/>
    </source>
</evidence>
<evidence type="ECO:0000256" key="4">
    <source>
        <dbReference type="HAMAP-Rule" id="MF_00849"/>
    </source>
</evidence>
<dbReference type="Pfam" id="PF03144">
    <property type="entry name" value="GTP_EFTU_D2"/>
    <property type="match status" value="1"/>
</dbReference>
<feature type="domain" description="Tr-type G" evidence="6">
    <location>
        <begin position="14"/>
        <end position="209"/>
    </location>
</feature>
<comment type="subcellular location">
    <subcellularLocation>
        <location evidence="4">Cytoplasm</location>
    </subcellularLocation>
    <text evidence="4">Binds to ribosomes.</text>
</comment>